<keyword evidence="4" id="KW-0804">Transcription</keyword>
<dbReference type="AlphaFoldDB" id="A0A3D9UKR4"/>
<evidence type="ECO:0000256" key="2">
    <source>
        <dbReference type="ARBA" id="ARBA00023015"/>
    </source>
</evidence>
<reference evidence="5 6" key="1">
    <citation type="submission" date="2018-08" db="EMBL/GenBank/DDBJ databases">
        <title>Freshwater and sediment microbial communities from various areas in North America, analyzing microbe dynamics in response to fracking.</title>
        <authorList>
            <person name="Lamendella R."/>
        </authorList>
    </citation>
    <scope>NUCLEOTIDE SEQUENCE [LARGE SCALE GENOMIC DNA]</scope>
    <source>
        <strain evidence="5 6">DB-1</strain>
    </source>
</reference>
<dbReference type="RefSeq" id="WP_113937264.1">
    <property type="nucleotide sequence ID" value="NZ_JBNNVF010000012.1"/>
</dbReference>
<name>A0A3D9UKR4_BACMY</name>
<keyword evidence="3" id="KW-0238">DNA-binding</keyword>
<dbReference type="PIRSF" id="PIRSF019455">
    <property type="entry name" value="CopR_AtkY"/>
    <property type="match status" value="1"/>
</dbReference>
<dbReference type="InterPro" id="IPR036388">
    <property type="entry name" value="WH-like_DNA-bd_sf"/>
</dbReference>
<dbReference type="Proteomes" id="UP000256530">
    <property type="component" value="Unassembled WGS sequence"/>
</dbReference>
<organism evidence="5 6">
    <name type="scientific">Bacillus mycoides</name>
    <dbReference type="NCBI Taxonomy" id="1405"/>
    <lineage>
        <taxon>Bacteria</taxon>
        <taxon>Bacillati</taxon>
        <taxon>Bacillota</taxon>
        <taxon>Bacilli</taxon>
        <taxon>Bacillales</taxon>
        <taxon>Bacillaceae</taxon>
        <taxon>Bacillus</taxon>
        <taxon>Bacillus cereus group</taxon>
    </lineage>
</organism>
<proteinExistence type="inferred from homology"/>
<dbReference type="EMBL" id="QTTY01000021">
    <property type="protein sequence ID" value="REF29013.1"/>
    <property type="molecule type" value="Genomic_DNA"/>
</dbReference>
<comment type="similarity">
    <text evidence="1">Belongs to the BlaI transcriptional regulatory family.</text>
</comment>
<dbReference type="Gene3D" id="1.10.10.10">
    <property type="entry name" value="Winged helix-like DNA-binding domain superfamily/Winged helix DNA-binding domain"/>
    <property type="match status" value="1"/>
</dbReference>
<evidence type="ECO:0000256" key="3">
    <source>
        <dbReference type="ARBA" id="ARBA00023125"/>
    </source>
</evidence>
<dbReference type="Pfam" id="PF03965">
    <property type="entry name" value="Penicillinase_R"/>
    <property type="match status" value="1"/>
</dbReference>
<gene>
    <name evidence="5" type="ORF">DET55_12133</name>
</gene>
<comment type="caution">
    <text evidence="5">The sequence shown here is derived from an EMBL/GenBank/DDBJ whole genome shotgun (WGS) entry which is preliminary data.</text>
</comment>
<keyword evidence="2" id="KW-0805">Transcription regulation</keyword>
<dbReference type="SUPFAM" id="SSF46785">
    <property type="entry name" value="Winged helix' DNA-binding domain"/>
    <property type="match status" value="1"/>
</dbReference>
<evidence type="ECO:0000256" key="1">
    <source>
        <dbReference type="ARBA" id="ARBA00011046"/>
    </source>
</evidence>
<dbReference type="GO" id="GO:0045892">
    <property type="term" value="P:negative regulation of DNA-templated transcription"/>
    <property type="evidence" value="ECO:0007669"/>
    <property type="project" value="InterPro"/>
</dbReference>
<dbReference type="InterPro" id="IPR036390">
    <property type="entry name" value="WH_DNA-bd_sf"/>
</dbReference>
<evidence type="ECO:0000313" key="5">
    <source>
        <dbReference type="EMBL" id="REF29013.1"/>
    </source>
</evidence>
<dbReference type="InterPro" id="IPR005650">
    <property type="entry name" value="BlaI_family"/>
</dbReference>
<accession>A0A3D9UKR4</accession>
<evidence type="ECO:0000256" key="4">
    <source>
        <dbReference type="ARBA" id="ARBA00023163"/>
    </source>
</evidence>
<sequence>MKKLPRISEAELEVMKVFWTQITPLSAKEVVEHLKEQNDWSPKTIRTLMNRLVKKNALSCNQENKRMYTYTTLISQDAYLQEETKSFLKRFYGVALKPLLVNFIKEDKLSSEDIQELKQILDERSEVNKRKDK</sequence>
<dbReference type="Gene3D" id="1.10.4040.10">
    <property type="entry name" value="Penicillinase repressor domain"/>
    <property type="match status" value="1"/>
</dbReference>
<protein>
    <submittedName>
        <fullName evidence="5">BlaI family penicillinase repressor</fullName>
    </submittedName>
</protein>
<dbReference type="GO" id="GO:0003677">
    <property type="term" value="F:DNA binding"/>
    <property type="evidence" value="ECO:0007669"/>
    <property type="project" value="UniProtKB-KW"/>
</dbReference>
<evidence type="ECO:0000313" key="6">
    <source>
        <dbReference type="Proteomes" id="UP000256530"/>
    </source>
</evidence>